<evidence type="ECO:0000256" key="2">
    <source>
        <dbReference type="ARBA" id="ARBA00022490"/>
    </source>
</evidence>
<dbReference type="STRING" id="697281.Mahau_0717"/>
<evidence type="ECO:0000256" key="4">
    <source>
        <dbReference type="ARBA" id="ARBA00022679"/>
    </source>
</evidence>
<accession>F4A0N9</accession>
<feature type="binding site" evidence="6">
    <location>
        <position position="206"/>
    </location>
    <ligand>
        <name>S-adenosyl-L-methionine</name>
        <dbReference type="ChEBI" id="CHEBI:59789"/>
    </ligand>
</feature>
<dbReference type="NCBIfam" id="TIGR00406">
    <property type="entry name" value="prmA"/>
    <property type="match status" value="1"/>
</dbReference>
<evidence type="ECO:0000256" key="5">
    <source>
        <dbReference type="ARBA" id="ARBA00022691"/>
    </source>
</evidence>
<dbReference type="SUPFAM" id="SSF53335">
    <property type="entry name" value="S-adenosyl-L-methionine-dependent methyltransferases"/>
    <property type="match status" value="1"/>
</dbReference>
<dbReference type="PIRSF" id="PIRSF000401">
    <property type="entry name" value="RPL11_MTase"/>
    <property type="match status" value="1"/>
</dbReference>
<dbReference type="KEGG" id="mas:Mahau_0717"/>
<dbReference type="PANTHER" id="PTHR43648">
    <property type="entry name" value="ELECTRON TRANSFER FLAVOPROTEIN BETA SUBUNIT LYSINE METHYLTRANSFERASE"/>
    <property type="match status" value="1"/>
</dbReference>
<sequence>MDWVEVSIKTGAETVEIASNILYDAGAGGVVIEDHRDIVDLQHGDVNWDYVDEELLKQAVEDRVVVKGYLPHDTDLYNKIEEIRAKVADMGNYGLDAKDSAVVLADVHDEDWANNWKQYYKPTRVGVHIVIKPTWESYMPAGDDIVVELDPGMAFGTGTHESTMLCLELLESHMMADSSIIDVGCGSGVLSIAAAKLGAKKVLALDVDPVAVRVASENAKLNCVEDIVEVRKNDLLDGLDVQADIIIANIVADVIIRLLPQIPPRLKKPGLFIASGIIKERADDVKAAVESMRFIIEDVADAGEWVAFVCRR</sequence>
<dbReference type="CDD" id="cd02440">
    <property type="entry name" value="AdoMet_MTases"/>
    <property type="match status" value="1"/>
</dbReference>
<evidence type="ECO:0000313" key="8">
    <source>
        <dbReference type="Proteomes" id="UP000008457"/>
    </source>
</evidence>
<dbReference type="GO" id="GO:0016279">
    <property type="term" value="F:protein-lysine N-methyltransferase activity"/>
    <property type="evidence" value="ECO:0007669"/>
    <property type="project" value="RHEA"/>
</dbReference>
<comment type="subcellular location">
    <subcellularLocation>
        <location evidence="6">Cytoplasm</location>
    </subcellularLocation>
</comment>
<evidence type="ECO:0000313" key="7">
    <source>
        <dbReference type="EMBL" id="AEE95918.1"/>
    </source>
</evidence>
<feature type="binding site" evidence="6">
    <location>
        <position position="163"/>
    </location>
    <ligand>
        <name>S-adenosyl-L-methionine</name>
        <dbReference type="ChEBI" id="CHEBI:59789"/>
    </ligand>
</feature>
<protein>
    <recommendedName>
        <fullName evidence="6">Ribosomal protein L11 methyltransferase</fullName>
        <shortName evidence="6">L11 Mtase</shortName>
        <ecNumber evidence="6">2.1.1.-</ecNumber>
    </recommendedName>
</protein>
<evidence type="ECO:0000256" key="6">
    <source>
        <dbReference type="HAMAP-Rule" id="MF_00735"/>
    </source>
</evidence>
<evidence type="ECO:0000256" key="3">
    <source>
        <dbReference type="ARBA" id="ARBA00022603"/>
    </source>
</evidence>
<proteinExistence type="inferred from homology"/>
<comment type="similarity">
    <text evidence="1 6">Belongs to the methyltransferase superfamily. PrmA family.</text>
</comment>
<keyword evidence="8" id="KW-1185">Reference proteome</keyword>
<reference evidence="7 8" key="2">
    <citation type="journal article" date="2011" name="Stand. Genomic Sci.">
        <title>Complete genome sequence of Mahella australiensis type strain (50-1 BON).</title>
        <authorList>
            <person name="Sikorski J."/>
            <person name="Teshima H."/>
            <person name="Nolan M."/>
            <person name="Lucas S."/>
            <person name="Hammon N."/>
            <person name="Deshpande S."/>
            <person name="Cheng J.F."/>
            <person name="Pitluck S."/>
            <person name="Liolios K."/>
            <person name="Pagani I."/>
            <person name="Ivanova N."/>
            <person name="Huntemann M."/>
            <person name="Mavromatis K."/>
            <person name="Ovchinikova G."/>
            <person name="Pati A."/>
            <person name="Tapia R."/>
            <person name="Han C."/>
            <person name="Goodwin L."/>
            <person name="Chen A."/>
            <person name="Palaniappan K."/>
            <person name="Land M."/>
            <person name="Hauser L."/>
            <person name="Ngatchou-Djao O.D."/>
            <person name="Rohde M."/>
            <person name="Pukall R."/>
            <person name="Spring S."/>
            <person name="Abt B."/>
            <person name="Goker M."/>
            <person name="Detter J.C."/>
            <person name="Woyke T."/>
            <person name="Bristow J."/>
            <person name="Markowitz V."/>
            <person name="Hugenholtz P."/>
            <person name="Eisen J.A."/>
            <person name="Kyrpides N.C."/>
            <person name="Klenk H.P."/>
            <person name="Lapidus A."/>
        </authorList>
    </citation>
    <scope>NUCLEOTIDE SEQUENCE [LARGE SCALE GENOMIC DNA]</scope>
    <source>
        <strain evidence="8">DSM 15567 / CIP 107919 / 50-1 BON</strain>
    </source>
</reference>
<dbReference type="InterPro" id="IPR029063">
    <property type="entry name" value="SAM-dependent_MTases_sf"/>
</dbReference>
<dbReference type="Gene3D" id="3.40.50.150">
    <property type="entry name" value="Vaccinia Virus protein VP39"/>
    <property type="match status" value="1"/>
</dbReference>
<organism evidence="7 8">
    <name type="scientific">Mahella australiensis (strain DSM 15567 / CIP 107919 / 50-1 BON)</name>
    <dbReference type="NCBI Taxonomy" id="697281"/>
    <lineage>
        <taxon>Bacteria</taxon>
        <taxon>Bacillati</taxon>
        <taxon>Bacillota</taxon>
        <taxon>Clostridia</taxon>
        <taxon>Thermoanaerobacterales</taxon>
        <taxon>Thermoanaerobacterales Family IV. Incertae Sedis</taxon>
        <taxon>Mahella</taxon>
    </lineage>
</organism>
<feature type="binding site" evidence="6">
    <location>
        <position position="184"/>
    </location>
    <ligand>
        <name>S-adenosyl-L-methionine</name>
        <dbReference type="ChEBI" id="CHEBI:59789"/>
    </ligand>
</feature>
<gene>
    <name evidence="6" type="primary">prmA</name>
    <name evidence="7" type="ordered locus">Mahau_0717</name>
</gene>
<keyword evidence="7" id="KW-0689">Ribosomal protein</keyword>
<comment type="catalytic activity">
    <reaction evidence="6">
        <text>L-lysyl-[protein] + 3 S-adenosyl-L-methionine = N(6),N(6),N(6)-trimethyl-L-lysyl-[protein] + 3 S-adenosyl-L-homocysteine + 3 H(+)</text>
        <dbReference type="Rhea" id="RHEA:54192"/>
        <dbReference type="Rhea" id="RHEA-COMP:9752"/>
        <dbReference type="Rhea" id="RHEA-COMP:13826"/>
        <dbReference type="ChEBI" id="CHEBI:15378"/>
        <dbReference type="ChEBI" id="CHEBI:29969"/>
        <dbReference type="ChEBI" id="CHEBI:57856"/>
        <dbReference type="ChEBI" id="CHEBI:59789"/>
        <dbReference type="ChEBI" id="CHEBI:61961"/>
    </reaction>
</comment>
<dbReference type="PANTHER" id="PTHR43648:SF1">
    <property type="entry name" value="ELECTRON TRANSFER FLAVOPROTEIN BETA SUBUNIT LYSINE METHYLTRANSFERASE"/>
    <property type="match status" value="1"/>
</dbReference>
<reference evidence="8" key="1">
    <citation type="submission" date="2010-11" db="EMBL/GenBank/DDBJ databases">
        <title>The complete genome of Mahella australiensis DSM 15567.</title>
        <authorList>
            <consortium name="US DOE Joint Genome Institute (JGI-PGF)"/>
            <person name="Lucas S."/>
            <person name="Copeland A."/>
            <person name="Lapidus A."/>
            <person name="Bruce D."/>
            <person name="Goodwin L."/>
            <person name="Pitluck S."/>
            <person name="Kyrpides N."/>
            <person name="Mavromatis K."/>
            <person name="Pagani I."/>
            <person name="Ivanova N."/>
            <person name="Teshima H."/>
            <person name="Brettin T."/>
            <person name="Detter J.C."/>
            <person name="Han C."/>
            <person name="Tapia R."/>
            <person name="Land M."/>
            <person name="Hauser L."/>
            <person name="Markowitz V."/>
            <person name="Cheng J.-F."/>
            <person name="Hugenholtz P."/>
            <person name="Woyke T."/>
            <person name="Wu D."/>
            <person name="Spring S."/>
            <person name="Pukall R."/>
            <person name="Steenblock K."/>
            <person name="Schneider S."/>
            <person name="Klenk H.-P."/>
            <person name="Eisen J.A."/>
        </authorList>
    </citation>
    <scope>NUCLEOTIDE SEQUENCE [LARGE SCALE GENOMIC DNA]</scope>
    <source>
        <strain evidence="8">DSM 15567 / CIP 107919 / 50-1 BON</strain>
    </source>
</reference>
<dbReference type="HAMAP" id="MF_00735">
    <property type="entry name" value="Methyltr_PrmA"/>
    <property type="match status" value="1"/>
</dbReference>
<dbReference type="AlphaFoldDB" id="F4A0N9"/>
<name>F4A0N9_MAHA5</name>
<dbReference type="InterPro" id="IPR050078">
    <property type="entry name" value="Ribosomal_L11_MeTrfase_PrmA"/>
</dbReference>
<dbReference type="GO" id="GO:0005840">
    <property type="term" value="C:ribosome"/>
    <property type="evidence" value="ECO:0007669"/>
    <property type="project" value="UniProtKB-KW"/>
</dbReference>
<evidence type="ECO:0000256" key="1">
    <source>
        <dbReference type="ARBA" id="ARBA00009741"/>
    </source>
</evidence>
<dbReference type="Proteomes" id="UP000008457">
    <property type="component" value="Chromosome"/>
</dbReference>
<feature type="binding site" evidence="6">
    <location>
        <position position="249"/>
    </location>
    <ligand>
        <name>S-adenosyl-L-methionine</name>
        <dbReference type="ChEBI" id="CHEBI:59789"/>
    </ligand>
</feature>
<keyword evidence="5 6" id="KW-0949">S-adenosyl-L-methionine</keyword>
<keyword evidence="2 6" id="KW-0963">Cytoplasm</keyword>
<dbReference type="HOGENOM" id="CLU_049382_0_1_9"/>
<keyword evidence="7" id="KW-0687">Ribonucleoprotein</keyword>
<dbReference type="GO" id="GO:0032259">
    <property type="term" value="P:methylation"/>
    <property type="evidence" value="ECO:0007669"/>
    <property type="project" value="UniProtKB-KW"/>
</dbReference>
<dbReference type="OrthoDB" id="9785995at2"/>
<dbReference type="EC" id="2.1.1.-" evidence="6"/>
<dbReference type="EMBL" id="CP002360">
    <property type="protein sequence ID" value="AEE95918.1"/>
    <property type="molecule type" value="Genomic_DNA"/>
</dbReference>
<dbReference type="InterPro" id="IPR004498">
    <property type="entry name" value="Ribosomal_PrmA_MeTrfase"/>
</dbReference>
<comment type="function">
    <text evidence="6">Methylates ribosomal protein L11.</text>
</comment>
<dbReference type="eggNOG" id="COG2264">
    <property type="taxonomic scope" value="Bacteria"/>
</dbReference>
<dbReference type="Pfam" id="PF06325">
    <property type="entry name" value="PrmA"/>
    <property type="match status" value="1"/>
</dbReference>
<dbReference type="GO" id="GO:0005737">
    <property type="term" value="C:cytoplasm"/>
    <property type="evidence" value="ECO:0007669"/>
    <property type="project" value="UniProtKB-SubCell"/>
</dbReference>
<dbReference type="RefSeq" id="WP_013780348.1">
    <property type="nucleotide sequence ID" value="NC_015520.1"/>
</dbReference>
<keyword evidence="3 6" id="KW-0489">Methyltransferase</keyword>
<keyword evidence="4 6" id="KW-0808">Transferase</keyword>